<feature type="signal peptide" evidence="3">
    <location>
        <begin position="1"/>
        <end position="19"/>
    </location>
</feature>
<evidence type="ECO:0000259" key="4">
    <source>
        <dbReference type="Pfam" id="PF10342"/>
    </source>
</evidence>
<accession>A0AAD4F4B7</accession>
<evidence type="ECO:0000256" key="2">
    <source>
        <dbReference type="SAM" id="MobiDB-lite"/>
    </source>
</evidence>
<evidence type="ECO:0000256" key="3">
    <source>
        <dbReference type="SAM" id="SignalP"/>
    </source>
</evidence>
<dbReference type="PANTHER" id="PTHR40633:SF1">
    <property type="entry name" value="GPI ANCHORED SERINE-THREONINE RICH PROTEIN (AFU_ORTHOLOGUE AFUA_1G03630)"/>
    <property type="match status" value="1"/>
</dbReference>
<dbReference type="Pfam" id="PF10342">
    <property type="entry name" value="Kre9_KNH"/>
    <property type="match status" value="1"/>
</dbReference>
<feature type="compositionally biased region" description="Polar residues" evidence="2">
    <location>
        <begin position="135"/>
        <end position="161"/>
    </location>
</feature>
<dbReference type="Proteomes" id="UP001197093">
    <property type="component" value="Unassembled WGS sequence"/>
</dbReference>
<proteinExistence type="predicted"/>
<evidence type="ECO:0000256" key="1">
    <source>
        <dbReference type="ARBA" id="ARBA00022729"/>
    </source>
</evidence>
<keyword evidence="1 3" id="KW-0732">Signal</keyword>
<dbReference type="EMBL" id="JAHCVI010000001">
    <property type="protein sequence ID" value="KAG7293066.1"/>
    <property type="molecule type" value="Genomic_DNA"/>
</dbReference>
<feature type="region of interest" description="Disordered" evidence="2">
    <location>
        <begin position="108"/>
        <end position="208"/>
    </location>
</feature>
<organism evidence="5 6">
    <name type="scientific">Staphylotrichum longicolle</name>
    <dbReference type="NCBI Taxonomy" id="669026"/>
    <lineage>
        <taxon>Eukaryota</taxon>
        <taxon>Fungi</taxon>
        <taxon>Dikarya</taxon>
        <taxon>Ascomycota</taxon>
        <taxon>Pezizomycotina</taxon>
        <taxon>Sordariomycetes</taxon>
        <taxon>Sordariomycetidae</taxon>
        <taxon>Sordariales</taxon>
        <taxon>Chaetomiaceae</taxon>
        <taxon>Staphylotrichum</taxon>
    </lineage>
</organism>
<name>A0AAD4F4B7_9PEZI</name>
<reference evidence="5" key="1">
    <citation type="submission" date="2023-02" db="EMBL/GenBank/DDBJ databases">
        <authorList>
            <person name="Palmer J.M."/>
        </authorList>
    </citation>
    <scope>NUCLEOTIDE SEQUENCE</scope>
    <source>
        <strain evidence="5">FW57</strain>
    </source>
</reference>
<comment type="caution">
    <text evidence="5">The sequence shown here is derived from an EMBL/GenBank/DDBJ whole genome shotgun (WGS) entry which is preliminary data.</text>
</comment>
<sequence length="229" mass="23231">MTKIIFTGLLAAFATVAQAVKLTNSDWNVVAGEAFTIRWTDAEGGVSIRLKSGPANSLQTVQEIASGQSGESLTWTVPTNLDTAQYAIEIEDGSGSINYSVQFSISGDMDSQTTGSPVKPTTTTATAPVPTPSTRANASLTSTPTSEAKSLDAATNTSEAVSKTEVPEGSVGDSTGRETRDASTLASTRANRPSATASDTAESGVPNAGATGHSASALMGAVLGAWLLA</sequence>
<dbReference type="AlphaFoldDB" id="A0AAD4F4B7"/>
<evidence type="ECO:0000313" key="6">
    <source>
        <dbReference type="Proteomes" id="UP001197093"/>
    </source>
</evidence>
<protein>
    <recommendedName>
        <fullName evidence="4">Yeast cell wall synthesis Kre9/Knh1-like N-terminal domain-containing protein</fullName>
    </recommendedName>
</protein>
<gene>
    <name evidence="5" type="ORF">NEMBOFW57_003112</name>
</gene>
<dbReference type="InterPro" id="IPR018466">
    <property type="entry name" value="Kre9/Knh1-like_N"/>
</dbReference>
<feature type="chain" id="PRO_5041978919" description="Yeast cell wall synthesis Kre9/Knh1-like N-terminal domain-containing protein" evidence="3">
    <location>
        <begin position="20"/>
        <end position="229"/>
    </location>
</feature>
<dbReference type="PANTHER" id="PTHR40633">
    <property type="entry name" value="MATRIX PROTEIN, PUTATIVE (AFU_ORTHOLOGUE AFUA_8G05410)-RELATED"/>
    <property type="match status" value="1"/>
</dbReference>
<evidence type="ECO:0000313" key="5">
    <source>
        <dbReference type="EMBL" id="KAG7293066.1"/>
    </source>
</evidence>
<feature type="compositionally biased region" description="Low complexity" evidence="2">
    <location>
        <begin position="113"/>
        <end position="134"/>
    </location>
</feature>
<keyword evidence="6" id="KW-1185">Reference proteome</keyword>
<feature type="compositionally biased region" description="Polar residues" evidence="2">
    <location>
        <begin position="182"/>
        <end position="201"/>
    </location>
</feature>
<feature type="domain" description="Yeast cell wall synthesis Kre9/Knh1-like N-terminal" evidence="4">
    <location>
        <begin position="28"/>
        <end position="105"/>
    </location>
</feature>
<dbReference type="InterPro" id="IPR052982">
    <property type="entry name" value="SRP1/TIP1-like"/>
</dbReference>